<evidence type="ECO:0000313" key="2">
    <source>
        <dbReference type="EMBL" id="TLQ47300.1"/>
    </source>
</evidence>
<sequence length="88" mass="9241">MTNSPTRCGWPAGGNRQAESRSSAPGRPYSSGVRPLNGRPPRKPRPPQRPGGSRARAVHCPTPLRFQQSPAPTLPPAPGSTPVPEGEA</sequence>
<name>A0A5R9EAW7_9ACTN</name>
<gene>
    <name evidence="2" type="ORF">FEF34_33985</name>
</gene>
<organism evidence="2 3">
    <name type="scientific">Streptomyces marianii</name>
    <dbReference type="NCBI Taxonomy" id="1817406"/>
    <lineage>
        <taxon>Bacteria</taxon>
        <taxon>Bacillati</taxon>
        <taxon>Actinomycetota</taxon>
        <taxon>Actinomycetes</taxon>
        <taxon>Kitasatosporales</taxon>
        <taxon>Streptomycetaceae</taxon>
        <taxon>Streptomyces</taxon>
    </lineage>
</organism>
<dbReference type="AlphaFoldDB" id="A0A5R9EAW7"/>
<evidence type="ECO:0000256" key="1">
    <source>
        <dbReference type="SAM" id="MobiDB-lite"/>
    </source>
</evidence>
<feature type="compositionally biased region" description="Pro residues" evidence="1">
    <location>
        <begin position="72"/>
        <end position="81"/>
    </location>
</feature>
<feature type="region of interest" description="Disordered" evidence="1">
    <location>
        <begin position="1"/>
        <end position="88"/>
    </location>
</feature>
<keyword evidence="3" id="KW-1185">Reference proteome</keyword>
<protein>
    <submittedName>
        <fullName evidence="2">Uncharacterized protein</fullName>
    </submittedName>
</protein>
<proteinExistence type="predicted"/>
<dbReference type="EMBL" id="VAWE01000001">
    <property type="protein sequence ID" value="TLQ47300.1"/>
    <property type="molecule type" value="Genomic_DNA"/>
</dbReference>
<evidence type="ECO:0000313" key="3">
    <source>
        <dbReference type="Proteomes" id="UP000305921"/>
    </source>
</evidence>
<reference evidence="2 3" key="1">
    <citation type="submission" date="2019-05" db="EMBL/GenBank/DDBJ databases">
        <title>Streptomyces marianii sp. nov., a novel marine actinomycete from southern coast of India.</title>
        <authorList>
            <person name="Iniyan A.M."/>
            <person name="Wink J."/>
            <person name="Ramprasad E."/>
            <person name="Ramana C.V."/>
            <person name="Bunk B."/>
            <person name="Sproer C."/>
            <person name="Joseph F.-J.R.S."/>
            <person name="Vincent S.G.P."/>
        </authorList>
    </citation>
    <scope>NUCLEOTIDE SEQUENCE [LARGE SCALE GENOMIC DNA]</scope>
    <source>
        <strain evidence="2 3">ICN19</strain>
    </source>
</reference>
<dbReference type="Proteomes" id="UP000305921">
    <property type="component" value="Unassembled WGS sequence"/>
</dbReference>
<accession>A0A5R9EAW7</accession>
<comment type="caution">
    <text evidence="2">The sequence shown here is derived from an EMBL/GenBank/DDBJ whole genome shotgun (WGS) entry which is preliminary data.</text>
</comment>